<keyword evidence="3" id="KW-1185">Reference proteome</keyword>
<organism evidence="2 3">
    <name type="scientific">Geodia barretti</name>
    <name type="common">Barrett's horny sponge</name>
    <dbReference type="NCBI Taxonomy" id="519541"/>
    <lineage>
        <taxon>Eukaryota</taxon>
        <taxon>Metazoa</taxon>
        <taxon>Porifera</taxon>
        <taxon>Demospongiae</taxon>
        <taxon>Heteroscleromorpha</taxon>
        <taxon>Tetractinellida</taxon>
        <taxon>Astrophorina</taxon>
        <taxon>Geodiidae</taxon>
        <taxon>Geodia</taxon>
    </lineage>
</organism>
<name>A0AA35SUV0_GEOBA</name>
<feature type="domain" description="PH" evidence="1">
    <location>
        <begin position="3"/>
        <end position="105"/>
    </location>
</feature>
<dbReference type="GO" id="GO:0030036">
    <property type="term" value="P:actin cytoskeleton organization"/>
    <property type="evidence" value="ECO:0007669"/>
    <property type="project" value="TreeGrafter"/>
</dbReference>
<dbReference type="SUPFAM" id="SSF50729">
    <property type="entry name" value="PH domain-like"/>
    <property type="match status" value="1"/>
</dbReference>
<evidence type="ECO:0000313" key="3">
    <source>
        <dbReference type="Proteomes" id="UP001174909"/>
    </source>
</evidence>
<dbReference type="Proteomes" id="UP001174909">
    <property type="component" value="Unassembled WGS sequence"/>
</dbReference>
<dbReference type="InterPro" id="IPR011993">
    <property type="entry name" value="PH-like_dom_sf"/>
</dbReference>
<dbReference type="EMBL" id="CASHTH010002848">
    <property type="protein sequence ID" value="CAI8036149.1"/>
    <property type="molecule type" value="Genomic_DNA"/>
</dbReference>
<dbReference type="GO" id="GO:0005886">
    <property type="term" value="C:plasma membrane"/>
    <property type="evidence" value="ECO:0007669"/>
    <property type="project" value="TreeGrafter"/>
</dbReference>
<dbReference type="AlphaFoldDB" id="A0AA35SUV0"/>
<sequence length="214" mass="24123">MMEFSMSGWLDKRGGLEATKRWKKRWCILSNHLLRYYKSDTDSNPAGTIFAEDIADVAPDEYESKKDSKHGFVFKILTRGRDYILNAPNQQKRDEWISRIRSLLQANREQDAAAPEVHYATVEVFPTRGIRITGEVSSVLIGQLTTTTAKTTKDERGWFSDQALPHASILNLFTQHGWSLATAFQSNSIPPNSTSATPSDTLIFTHSFNTPPIS</sequence>
<reference evidence="2" key="1">
    <citation type="submission" date="2023-03" db="EMBL/GenBank/DDBJ databases">
        <authorList>
            <person name="Steffen K."/>
            <person name="Cardenas P."/>
        </authorList>
    </citation>
    <scope>NUCLEOTIDE SEQUENCE</scope>
</reference>
<dbReference type="InterPro" id="IPR001849">
    <property type="entry name" value="PH_domain"/>
</dbReference>
<dbReference type="SMART" id="SM00233">
    <property type="entry name" value="PH"/>
    <property type="match status" value="1"/>
</dbReference>
<dbReference type="Pfam" id="PF00169">
    <property type="entry name" value="PH"/>
    <property type="match status" value="1"/>
</dbReference>
<dbReference type="InterPro" id="IPR037370">
    <property type="entry name" value="Pleckstrin"/>
</dbReference>
<evidence type="ECO:0000313" key="2">
    <source>
        <dbReference type="EMBL" id="CAI8036149.1"/>
    </source>
</evidence>
<dbReference type="PANTHER" id="PTHR12092">
    <property type="entry name" value="PLECKSTRIN"/>
    <property type="match status" value="1"/>
</dbReference>
<dbReference type="Gene3D" id="2.30.29.30">
    <property type="entry name" value="Pleckstrin-homology domain (PH domain)/Phosphotyrosine-binding domain (PTB)"/>
    <property type="match status" value="1"/>
</dbReference>
<accession>A0AA35SUV0</accession>
<dbReference type="PROSITE" id="PS50003">
    <property type="entry name" value="PH_DOMAIN"/>
    <property type="match status" value="1"/>
</dbReference>
<gene>
    <name evidence="2" type="ORF">GBAR_LOCUS20282</name>
</gene>
<comment type="caution">
    <text evidence="2">The sequence shown here is derived from an EMBL/GenBank/DDBJ whole genome shotgun (WGS) entry which is preliminary data.</text>
</comment>
<evidence type="ECO:0000259" key="1">
    <source>
        <dbReference type="PROSITE" id="PS50003"/>
    </source>
</evidence>
<proteinExistence type="predicted"/>
<dbReference type="PANTHER" id="PTHR12092:SF16">
    <property type="entry name" value="PH DOMAIN-CONTAINING PROTEIN"/>
    <property type="match status" value="1"/>
</dbReference>
<protein>
    <submittedName>
        <fullName evidence="2">Rho GTPase-activating protein 24</fullName>
    </submittedName>
</protein>
<dbReference type="FunFam" id="2.30.29.30:FF:000286">
    <property type="entry name" value="PH-protein kinase domain containing protein"/>
    <property type="match status" value="1"/>
</dbReference>